<gene>
    <name evidence="2" type="ORF">PAUS00366_LOCUS14505</name>
</gene>
<evidence type="ECO:0000313" key="2">
    <source>
        <dbReference type="EMBL" id="CAE0721750.1"/>
    </source>
</evidence>
<dbReference type="AlphaFoldDB" id="A0A7S4ELC0"/>
<accession>A0A7S4ELC0</accession>
<dbReference type="EMBL" id="HBIX01020619">
    <property type="protein sequence ID" value="CAE0721750.1"/>
    <property type="molecule type" value="Transcribed_RNA"/>
</dbReference>
<feature type="region of interest" description="Disordered" evidence="1">
    <location>
        <begin position="268"/>
        <end position="291"/>
    </location>
</feature>
<reference evidence="2" key="1">
    <citation type="submission" date="2021-01" db="EMBL/GenBank/DDBJ databases">
        <authorList>
            <person name="Corre E."/>
            <person name="Pelletier E."/>
            <person name="Niang G."/>
            <person name="Scheremetjew M."/>
            <person name="Finn R."/>
            <person name="Kale V."/>
            <person name="Holt S."/>
            <person name="Cochrane G."/>
            <person name="Meng A."/>
            <person name="Brown T."/>
            <person name="Cohen L."/>
        </authorList>
    </citation>
    <scope>NUCLEOTIDE SEQUENCE</scope>
    <source>
        <strain evidence="2">10249 10 AB</strain>
    </source>
</reference>
<proteinExistence type="predicted"/>
<organism evidence="2">
    <name type="scientific">Pseudo-nitzschia australis</name>
    <dbReference type="NCBI Taxonomy" id="44445"/>
    <lineage>
        <taxon>Eukaryota</taxon>
        <taxon>Sar</taxon>
        <taxon>Stramenopiles</taxon>
        <taxon>Ochrophyta</taxon>
        <taxon>Bacillariophyta</taxon>
        <taxon>Bacillariophyceae</taxon>
        <taxon>Bacillariophycidae</taxon>
        <taxon>Bacillariales</taxon>
        <taxon>Bacillariaceae</taxon>
        <taxon>Pseudo-nitzschia</taxon>
    </lineage>
</organism>
<evidence type="ECO:0000256" key="1">
    <source>
        <dbReference type="SAM" id="MobiDB-lite"/>
    </source>
</evidence>
<sequence length="291" mass="32558">MLVTIVICDFFFDGDPEFILFMLYILSSLLNKFLRSPTFPPTFAPHVLDLVANATAEAAANSTAAAASSGTSTVDAAEAAARPLLKKFCGQTLGEAAATCGLAVAWKIFTDPSRKGQTVGHHMKRKANHAQKRANRKLRRLCFEAYGRYLNYREDLEIWWENFELETEREKLRLGAVAAREHWISSLQDRWTDATETAATVTTQMNSRFREQDLHLHLRLAATMTTEYVSSLARTAKTAAARATVQAHAHVVTTTLPYFGRAAAEDVRNHDHGDTEQQTEAETRRQKKTEL</sequence>
<protein>
    <submittedName>
        <fullName evidence="2">Uncharacterized protein</fullName>
    </submittedName>
</protein>
<name>A0A7S4ELC0_9STRA</name>